<dbReference type="InterPro" id="IPR046887">
    <property type="entry name" value="RsmE_PUA-like"/>
</dbReference>
<evidence type="ECO:0000313" key="14">
    <source>
        <dbReference type="Proteomes" id="UP001144110"/>
    </source>
</evidence>
<evidence type="ECO:0000259" key="11">
    <source>
        <dbReference type="Pfam" id="PF04452"/>
    </source>
</evidence>
<evidence type="ECO:0000313" key="13">
    <source>
        <dbReference type="EMBL" id="MDF2954067.1"/>
    </source>
</evidence>
<evidence type="ECO:0000256" key="2">
    <source>
        <dbReference type="ARBA" id="ARBA00005528"/>
    </source>
</evidence>
<dbReference type="SUPFAM" id="SSF88697">
    <property type="entry name" value="PUA domain-like"/>
    <property type="match status" value="1"/>
</dbReference>
<sequence length="249" mass="28248">MHIQGGNRFFFAFEEETGFLSEEESHHLIKVLRKKTGEKIKLINGKGKEYEGEILEIAKKGKSLKVKVKLLKLLREEKFPSKKIVALIPVLKGDKTEFLVEKGTELGISVFIPFQSDYSAVKYSSRLKERLKKKAINALKQSGRLYLPEIKPPVNLKEFLAQDTFPSSFKIIALPEEGVSLKNLLKGIFNSEEIVLISGPEGGFSEEEKKLLKEKSFLSFNLSPYILRAETASLSLMSFISILIRLEKR</sequence>
<dbReference type="InterPro" id="IPR029026">
    <property type="entry name" value="tRNA_m1G_MTases_N"/>
</dbReference>
<dbReference type="PANTHER" id="PTHR30027">
    <property type="entry name" value="RIBOSOMAL RNA SMALL SUBUNIT METHYLTRANSFERASE E"/>
    <property type="match status" value="1"/>
</dbReference>
<evidence type="ECO:0000256" key="3">
    <source>
        <dbReference type="ARBA" id="ARBA00022490"/>
    </source>
</evidence>
<reference evidence="13" key="1">
    <citation type="submission" date="2022-11" db="EMBL/GenBank/DDBJ databases">
        <title>Candidatus Alkanophaga archaea from heated hydrothermal vent sediment oxidize petroleum alkanes.</title>
        <authorList>
            <person name="Zehnle H."/>
            <person name="Laso-Perez R."/>
            <person name="Lipp J."/>
            <person name="Teske A."/>
            <person name="Wegener G."/>
        </authorList>
    </citation>
    <scope>NUCLEOTIDE SEQUENCE</scope>
    <source>
        <strain evidence="13">MCA70</strain>
    </source>
</reference>
<organism evidence="13 14">
    <name type="scientific">Candidatus Thermodesulfobacterium syntrophicum</name>
    <dbReference type="NCBI Taxonomy" id="3060442"/>
    <lineage>
        <taxon>Bacteria</taxon>
        <taxon>Pseudomonadati</taxon>
        <taxon>Thermodesulfobacteriota</taxon>
        <taxon>Thermodesulfobacteria</taxon>
        <taxon>Thermodesulfobacteriales</taxon>
        <taxon>Thermodesulfobacteriaceae</taxon>
        <taxon>Thermodesulfobacterium</taxon>
    </lineage>
</organism>
<evidence type="ECO:0000256" key="4">
    <source>
        <dbReference type="ARBA" id="ARBA00022552"/>
    </source>
</evidence>
<dbReference type="GO" id="GO:0005737">
    <property type="term" value="C:cytoplasm"/>
    <property type="evidence" value="ECO:0007669"/>
    <property type="project" value="UniProtKB-SubCell"/>
</dbReference>
<dbReference type="GO" id="GO:0070475">
    <property type="term" value="P:rRNA base methylation"/>
    <property type="evidence" value="ECO:0007669"/>
    <property type="project" value="TreeGrafter"/>
</dbReference>
<evidence type="ECO:0000256" key="1">
    <source>
        <dbReference type="ARBA" id="ARBA00004496"/>
    </source>
</evidence>
<accession>A0AAE3P164</accession>
<evidence type="ECO:0000256" key="10">
    <source>
        <dbReference type="PIRNR" id="PIRNR015601"/>
    </source>
</evidence>
<dbReference type="InterPro" id="IPR015947">
    <property type="entry name" value="PUA-like_sf"/>
</dbReference>
<dbReference type="PANTHER" id="PTHR30027:SF3">
    <property type="entry name" value="16S RRNA (URACIL(1498)-N(3))-METHYLTRANSFERASE"/>
    <property type="match status" value="1"/>
</dbReference>
<evidence type="ECO:0000256" key="9">
    <source>
        <dbReference type="ARBA" id="ARBA00047944"/>
    </source>
</evidence>
<keyword evidence="7 10" id="KW-0949">S-adenosyl-L-methionine</keyword>
<dbReference type="InterPro" id="IPR029028">
    <property type="entry name" value="Alpha/beta_knot_MTases"/>
</dbReference>
<dbReference type="Pfam" id="PF20260">
    <property type="entry name" value="PUA_4"/>
    <property type="match status" value="1"/>
</dbReference>
<feature type="domain" description="Ribosomal RNA small subunit methyltransferase E methyltransferase" evidence="11">
    <location>
        <begin position="81"/>
        <end position="240"/>
    </location>
</feature>
<protein>
    <recommendedName>
        <fullName evidence="10">Ribosomal RNA small subunit methyltransferase E</fullName>
        <ecNumber evidence="10">2.1.1.193</ecNumber>
    </recommendedName>
</protein>
<gene>
    <name evidence="13" type="ORF">OD816_001312</name>
</gene>
<evidence type="ECO:0000256" key="8">
    <source>
        <dbReference type="ARBA" id="ARBA00025699"/>
    </source>
</evidence>
<keyword evidence="3 10" id="KW-0963">Cytoplasm</keyword>
<dbReference type="Proteomes" id="UP001144110">
    <property type="component" value="Unassembled WGS sequence"/>
</dbReference>
<comment type="catalytic activity">
    <reaction evidence="9 10">
        <text>uridine(1498) in 16S rRNA + S-adenosyl-L-methionine = N(3)-methyluridine(1498) in 16S rRNA + S-adenosyl-L-homocysteine + H(+)</text>
        <dbReference type="Rhea" id="RHEA:42920"/>
        <dbReference type="Rhea" id="RHEA-COMP:10283"/>
        <dbReference type="Rhea" id="RHEA-COMP:10284"/>
        <dbReference type="ChEBI" id="CHEBI:15378"/>
        <dbReference type="ChEBI" id="CHEBI:57856"/>
        <dbReference type="ChEBI" id="CHEBI:59789"/>
        <dbReference type="ChEBI" id="CHEBI:65315"/>
        <dbReference type="ChEBI" id="CHEBI:74502"/>
        <dbReference type="EC" id="2.1.1.193"/>
    </reaction>
</comment>
<dbReference type="InterPro" id="IPR046886">
    <property type="entry name" value="RsmE_MTase_dom"/>
</dbReference>
<comment type="caution">
    <text evidence="13">The sequence shown here is derived from an EMBL/GenBank/DDBJ whole genome shotgun (WGS) entry which is preliminary data.</text>
</comment>
<dbReference type="InterPro" id="IPR006700">
    <property type="entry name" value="RsmE"/>
</dbReference>
<dbReference type="Pfam" id="PF04452">
    <property type="entry name" value="Methyltrans_RNA"/>
    <property type="match status" value="1"/>
</dbReference>
<evidence type="ECO:0000259" key="12">
    <source>
        <dbReference type="Pfam" id="PF20260"/>
    </source>
</evidence>
<keyword evidence="5 10" id="KW-0489">Methyltransferase</keyword>
<dbReference type="NCBIfam" id="TIGR00046">
    <property type="entry name" value="RsmE family RNA methyltransferase"/>
    <property type="match status" value="1"/>
</dbReference>
<name>A0AAE3P164_9BACT</name>
<comment type="similarity">
    <text evidence="2 10">Belongs to the RNA methyltransferase RsmE family.</text>
</comment>
<comment type="subcellular location">
    <subcellularLocation>
        <location evidence="1 10">Cytoplasm</location>
    </subcellularLocation>
</comment>
<dbReference type="PIRSF" id="PIRSF015601">
    <property type="entry name" value="MTase_slr0722"/>
    <property type="match status" value="1"/>
</dbReference>
<dbReference type="CDD" id="cd18084">
    <property type="entry name" value="RsmE-like"/>
    <property type="match status" value="1"/>
</dbReference>
<dbReference type="Gene3D" id="3.40.1280.10">
    <property type="match status" value="1"/>
</dbReference>
<evidence type="ECO:0000256" key="6">
    <source>
        <dbReference type="ARBA" id="ARBA00022679"/>
    </source>
</evidence>
<dbReference type="EC" id="2.1.1.193" evidence="10"/>
<keyword evidence="4 10" id="KW-0698">rRNA processing</keyword>
<comment type="function">
    <text evidence="8 10">Specifically methylates the N3 position of the uracil ring of uridine 1498 (m3U1498) in 16S rRNA. Acts on the fully assembled 30S ribosomal subunit.</text>
</comment>
<feature type="domain" description="Ribosomal RNA small subunit methyltransferase E PUA-like" evidence="12">
    <location>
        <begin position="20"/>
        <end position="66"/>
    </location>
</feature>
<evidence type="ECO:0000256" key="5">
    <source>
        <dbReference type="ARBA" id="ARBA00022603"/>
    </source>
</evidence>
<keyword evidence="6 10" id="KW-0808">Transferase</keyword>
<evidence type="ECO:0000256" key="7">
    <source>
        <dbReference type="ARBA" id="ARBA00022691"/>
    </source>
</evidence>
<dbReference type="AlphaFoldDB" id="A0AAE3P164"/>
<proteinExistence type="inferred from homology"/>
<dbReference type="EMBL" id="JAPHEG010000006">
    <property type="protein sequence ID" value="MDF2954067.1"/>
    <property type="molecule type" value="Genomic_DNA"/>
</dbReference>
<dbReference type="GO" id="GO:0070042">
    <property type="term" value="F:rRNA (uridine-N3-)-methyltransferase activity"/>
    <property type="evidence" value="ECO:0007669"/>
    <property type="project" value="TreeGrafter"/>
</dbReference>
<dbReference type="SUPFAM" id="SSF75217">
    <property type="entry name" value="alpha/beta knot"/>
    <property type="match status" value="1"/>
</dbReference>